<dbReference type="EMBL" id="JACOGK010000009">
    <property type="protein sequence ID" value="MBC3536489.1"/>
    <property type="molecule type" value="Genomic_DNA"/>
</dbReference>
<organism evidence="9 10">
    <name type="scientific">Megasphaera hominis</name>
    <dbReference type="NCBI Taxonomy" id="159836"/>
    <lineage>
        <taxon>Bacteria</taxon>
        <taxon>Bacillati</taxon>
        <taxon>Bacillota</taxon>
        <taxon>Negativicutes</taxon>
        <taxon>Veillonellales</taxon>
        <taxon>Veillonellaceae</taxon>
        <taxon>Megasphaera</taxon>
    </lineage>
</organism>
<evidence type="ECO:0000256" key="4">
    <source>
        <dbReference type="ARBA" id="ARBA00022692"/>
    </source>
</evidence>
<feature type="transmembrane region" description="Helical" evidence="8">
    <location>
        <begin position="68"/>
        <end position="90"/>
    </location>
</feature>
<evidence type="ECO:0000256" key="1">
    <source>
        <dbReference type="ARBA" id="ARBA00004651"/>
    </source>
</evidence>
<evidence type="ECO:0000256" key="8">
    <source>
        <dbReference type="SAM" id="Phobius"/>
    </source>
</evidence>
<gene>
    <name evidence="9" type="primary">mreD</name>
    <name evidence="9" type="ORF">H8J70_04390</name>
</gene>
<protein>
    <submittedName>
        <fullName evidence="9">Rod shape-determining protein MreD</fullName>
    </submittedName>
</protein>
<comment type="similarity">
    <text evidence="2">Belongs to the MreD family.</text>
</comment>
<evidence type="ECO:0000313" key="9">
    <source>
        <dbReference type="EMBL" id="MBC3536489.1"/>
    </source>
</evidence>
<dbReference type="Pfam" id="PF04093">
    <property type="entry name" value="MreD"/>
    <property type="match status" value="1"/>
</dbReference>
<evidence type="ECO:0000313" key="10">
    <source>
        <dbReference type="Proteomes" id="UP000606870"/>
    </source>
</evidence>
<feature type="transmembrane region" description="Helical" evidence="8">
    <location>
        <begin position="126"/>
        <end position="148"/>
    </location>
</feature>
<feature type="transmembrane region" description="Helical" evidence="8">
    <location>
        <begin position="96"/>
        <end position="119"/>
    </location>
</feature>
<evidence type="ECO:0000256" key="2">
    <source>
        <dbReference type="ARBA" id="ARBA00007776"/>
    </source>
</evidence>
<name>A0ABR6VGS7_9FIRM</name>
<comment type="subcellular location">
    <subcellularLocation>
        <location evidence="1">Cell membrane</location>
        <topology evidence="1">Multi-pass membrane protein</topology>
    </subcellularLocation>
</comment>
<dbReference type="Proteomes" id="UP000606870">
    <property type="component" value="Unassembled WGS sequence"/>
</dbReference>
<reference evidence="9 10" key="1">
    <citation type="submission" date="2020-08" db="EMBL/GenBank/DDBJ databases">
        <authorList>
            <person name="Liu C."/>
            <person name="Sun Q."/>
        </authorList>
    </citation>
    <scope>NUCLEOTIDE SEQUENCE [LARGE SCALE GENOMIC DNA]</scope>
    <source>
        <strain evidence="9 10">NSJ-59</strain>
    </source>
</reference>
<dbReference type="InterPro" id="IPR007227">
    <property type="entry name" value="Cell_shape_determining_MreD"/>
</dbReference>
<evidence type="ECO:0000256" key="5">
    <source>
        <dbReference type="ARBA" id="ARBA00022960"/>
    </source>
</evidence>
<feature type="transmembrane region" description="Helical" evidence="8">
    <location>
        <begin position="32"/>
        <end position="56"/>
    </location>
</feature>
<sequence>MRKSVCLITAFVVFILQATVLPFIFDGSTQPNLIFLFVVLMSLHYGKKVAIITALLGGFTQDVVLGNFFGVHLLPYLIIATICSYIGRYIEEEQWLLTLLLVLGATLFYLVVTCGVLFLAGQYVHLVAYLVEFSLPMLIYHGVLALPVNHFVWKMSRHDLYYTFMDFRH</sequence>
<keyword evidence="7 8" id="KW-0472">Membrane</keyword>
<evidence type="ECO:0000256" key="6">
    <source>
        <dbReference type="ARBA" id="ARBA00022989"/>
    </source>
</evidence>
<proteinExistence type="inferred from homology"/>
<comment type="caution">
    <text evidence="9">The sequence shown here is derived from an EMBL/GenBank/DDBJ whole genome shotgun (WGS) entry which is preliminary data.</text>
</comment>
<accession>A0ABR6VGS7</accession>
<keyword evidence="3" id="KW-1003">Cell membrane</keyword>
<dbReference type="RefSeq" id="WP_186502646.1">
    <property type="nucleotide sequence ID" value="NZ_JACOGK010000009.1"/>
</dbReference>
<evidence type="ECO:0000256" key="3">
    <source>
        <dbReference type="ARBA" id="ARBA00022475"/>
    </source>
</evidence>
<dbReference type="NCBIfam" id="TIGR03426">
    <property type="entry name" value="shape_MreD"/>
    <property type="match status" value="1"/>
</dbReference>
<evidence type="ECO:0000256" key="7">
    <source>
        <dbReference type="ARBA" id="ARBA00023136"/>
    </source>
</evidence>
<keyword evidence="6 8" id="KW-1133">Transmembrane helix</keyword>
<keyword evidence="5" id="KW-0133">Cell shape</keyword>
<keyword evidence="4 8" id="KW-0812">Transmembrane</keyword>
<keyword evidence="10" id="KW-1185">Reference proteome</keyword>